<organism evidence="1 2">
    <name type="scientific">Coprinopsis marcescibilis</name>
    <name type="common">Agaric fungus</name>
    <name type="synonym">Psathyrella marcescibilis</name>
    <dbReference type="NCBI Taxonomy" id="230819"/>
    <lineage>
        <taxon>Eukaryota</taxon>
        <taxon>Fungi</taxon>
        <taxon>Dikarya</taxon>
        <taxon>Basidiomycota</taxon>
        <taxon>Agaricomycotina</taxon>
        <taxon>Agaricomycetes</taxon>
        <taxon>Agaricomycetidae</taxon>
        <taxon>Agaricales</taxon>
        <taxon>Agaricineae</taxon>
        <taxon>Psathyrellaceae</taxon>
        <taxon>Coprinopsis</taxon>
    </lineage>
</organism>
<name>A0A5C3KBD0_COPMA</name>
<protein>
    <submittedName>
        <fullName evidence="1">Uncharacterized protein</fullName>
    </submittedName>
</protein>
<accession>A0A5C3KBD0</accession>
<proteinExistence type="predicted"/>
<gene>
    <name evidence="1" type="ORF">FA15DRAFT_355628</name>
</gene>
<sequence>MVSQLLLLPCSSFFQFHYLAYDYPLPATVIAQLRSQPVPLSRRDSPTHSPATLYRASEPGSYCIGDLKDLECCIYLASSLRLDQPTPGQHQGIVMTRRSGAELYAFHRAISRNRAPEFDSQSLAYKVRCKHSLWLVVTYSDTVNRRHGEFEYHSPQTSRPCYPRFPLLHRRAGDRN</sequence>
<dbReference type="EMBL" id="ML210548">
    <property type="protein sequence ID" value="TFK17218.1"/>
    <property type="molecule type" value="Genomic_DNA"/>
</dbReference>
<dbReference type="Proteomes" id="UP000307440">
    <property type="component" value="Unassembled WGS sequence"/>
</dbReference>
<evidence type="ECO:0000313" key="1">
    <source>
        <dbReference type="EMBL" id="TFK17218.1"/>
    </source>
</evidence>
<keyword evidence="2" id="KW-1185">Reference proteome</keyword>
<reference evidence="1 2" key="1">
    <citation type="journal article" date="2019" name="Nat. Ecol. Evol.">
        <title>Megaphylogeny resolves global patterns of mushroom evolution.</title>
        <authorList>
            <person name="Varga T."/>
            <person name="Krizsan K."/>
            <person name="Foldi C."/>
            <person name="Dima B."/>
            <person name="Sanchez-Garcia M."/>
            <person name="Sanchez-Ramirez S."/>
            <person name="Szollosi G.J."/>
            <person name="Szarkandi J.G."/>
            <person name="Papp V."/>
            <person name="Albert L."/>
            <person name="Andreopoulos W."/>
            <person name="Angelini C."/>
            <person name="Antonin V."/>
            <person name="Barry K.W."/>
            <person name="Bougher N.L."/>
            <person name="Buchanan P."/>
            <person name="Buyck B."/>
            <person name="Bense V."/>
            <person name="Catcheside P."/>
            <person name="Chovatia M."/>
            <person name="Cooper J."/>
            <person name="Damon W."/>
            <person name="Desjardin D."/>
            <person name="Finy P."/>
            <person name="Geml J."/>
            <person name="Haridas S."/>
            <person name="Hughes K."/>
            <person name="Justo A."/>
            <person name="Karasinski D."/>
            <person name="Kautmanova I."/>
            <person name="Kiss B."/>
            <person name="Kocsube S."/>
            <person name="Kotiranta H."/>
            <person name="LaButti K.M."/>
            <person name="Lechner B.E."/>
            <person name="Liimatainen K."/>
            <person name="Lipzen A."/>
            <person name="Lukacs Z."/>
            <person name="Mihaltcheva S."/>
            <person name="Morgado L.N."/>
            <person name="Niskanen T."/>
            <person name="Noordeloos M.E."/>
            <person name="Ohm R.A."/>
            <person name="Ortiz-Santana B."/>
            <person name="Ovrebo C."/>
            <person name="Racz N."/>
            <person name="Riley R."/>
            <person name="Savchenko A."/>
            <person name="Shiryaev A."/>
            <person name="Soop K."/>
            <person name="Spirin V."/>
            <person name="Szebenyi C."/>
            <person name="Tomsovsky M."/>
            <person name="Tulloss R.E."/>
            <person name="Uehling J."/>
            <person name="Grigoriev I.V."/>
            <person name="Vagvolgyi C."/>
            <person name="Papp T."/>
            <person name="Martin F.M."/>
            <person name="Miettinen O."/>
            <person name="Hibbett D.S."/>
            <person name="Nagy L.G."/>
        </authorList>
    </citation>
    <scope>NUCLEOTIDE SEQUENCE [LARGE SCALE GENOMIC DNA]</scope>
    <source>
        <strain evidence="1 2">CBS 121175</strain>
    </source>
</reference>
<evidence type="ECO:0000313" key="2">
    <source>
        <dbReference type="Proteomes" id="UP000307440"/>
    </source>
</evidence>
<dbReference type="AlphaFoldDB" id="A0A5C3KBD0"/>